<dbReference type="Pfam" id="PF13808">
    <property type="entry name" value="DDE_Tnp_1_assoc"/>
    <property type="match status" value="1"/>
</dbReference>
<organism evidence="4 5">
    <name type="scientific">Pseudonocardia charpentierae</name>
    <dbReference type="NCBI Taxonomy" id="3075545"/>
    <lineage>
        <taxon>Bacteria</taxon>
        <taxon>Bacillati</taxon>
        <taxon>Actinomycetota</taxon>
        <taxon>Actinomycetes</taxon>
        <taxon>Pseudonocardiales</taxon>
        <taxon>Pseudonocardiaceae</taxon>
        <taxon>Pseudonocardia</taxon>
    </lineage>
</organism>
<dbReference type="NCBIfam" id="NF033564">
    <property type="entry name" value="transpos_ISAs1"/>
    <property type="match status" value="1"/>
</dbReference>
<accession>A0ABU2NJD9</accession>
<keyword evidence="1" id="KW-1133">Transmembrane helix</keyword>
<dbReference type="InterPro" id="IPR047647">
    <property type="entry name" value="ISAs1_transpos"/>
</dbReference>
<protein>
    <submittedName>
        <fullName evidence="4">ISAs1 family transposase</fullName>
    </submittedName>
</protein>
<comment type="caution">
    <text evidence="4">The sequence shown here is derived from an EMBL/GenBank/DDBJ whole genome shotgun (WGS) entry which is preliminary data.</text>
</comment>
<dbReference type="InterPro" id="IPR051698">
    <property type="entry name" value="Transposase_11-like"/>
</dbReference>
<gene>
    <name evidence="4" type="ORF">RM445_31980</name>
</gene>
<feature type="domain" description="Transposase IS4-like" evidence="2">
    <location>
        <begin position="138"/>
        <end position="379"/>
    </location>
</feature>
<dbReference type="RefSeq" id="WP_311560600.1">
    <property type="nucleotide sequence ID" value="NZ_JAVREJ010000089.1"/>
</dbReference>
<evidence type="ECO:0000259" key="3">
    <source>
        <dbReference type="Pfam" id="PF13808"/>
    </source>
</evidence>
<keyword evidence="1" id="KW-0812">Transmembrane</keyword>
<feature type="transmembrane region" description="Helical" evidence="1">
    <location>
        <begin position="57"/>
        <end position="76"/>
    </location>
</feature>
<evidence type="ECO:0000313" key="5">
    <source>
        <dbReference type="Proteomes" id="UP001183202"/>
    </source>
</evidence>
<dbReference type="Pfam" id="PF01609">
    <property type="entry name" value="DDE_Tnp_1"/>
    <property type="match status" value="1"/>
</dbReference>
<dbReference type="PANTHER" id="PTHR30298:SF0">
    <property type="entry name" value="PROTEIN YBFL-RELATED"/>
    <property type="match status" value="1"/>
</dbReference>
<name>A0ABU2NJD9_9PSEU</name>
<dbReference type="InterPro" id="IPR002559">
    <property type="entry name" value="Transposase_11"/>
</dbReference>
<sequence length="410" mass="44240">TITWSAVPASASSSIAAVADQVGGVELPDPVEVAADLREALAEVVDPRKRRGVRHGLVVVLTVAVCAVAAGARSFVAVAEWIADVPGDIAAVLGTARRCPSESTIRRVLGKVDPDRFDAVIGAFVQRLCAGQAPVGRRRVLAVDGKTLRGSRHTASDGIEVVGRHLLAVIDQHSRVVLGQLAVAGKASEINRFAPLLDTVTGLDLAGVVITADALHTQREHVAALHARGAHWVMTVKGNQPRLRRQLAGLPWRQVGEAHRSAETGHGRREIRVLKVATIAAGIEFPHARQAVQIIRRTRPVSGRTGRKGRWHTETVYAITDLDPHQARPDELAAWIRGHWQIENGLHWVRDMTFSEDSSRIRTGAAPQVMATLRNLAISLHRLAGATNLAAALRHHGRNAQRPLQLLKIS</sequence>
<dbReference type="InterPro" id="IPR032806">
    <property type="entry name" value="YbfD_N"/>
</dbReference>
<keyword evidence="1" id="KW-0472">Membrane</keyword>
<evidence type="ECO:0000256" key="1">
    <source>
        <dbReference type="SAM" id="Phobius"/>
    </source>
</evidence>
<dbReference type="Proteomes" id="UP001183202">
    <property type="component" value="Unassembled WGS sequence"/>
</dbReference>
<proteinExistence type="predicted"/>
<dbReference type="EMBL" id="JAVREJ010000089">
    <property type="protein sequence ID" value="MDT0354092.1"/>
    <property type="molecule type" value="Genomic_DNA"/>
</dbReference>
<evidence type="ECO:0000259" key="2">
    <source>
        <dbReference type="Pfam" id="PF01609"/>
    </source>
</evidence>
<reference evidence="5" key="1">
    <citation type="submission" date="2023-07" db="EMBL/GenBank/DDBJ databases">
        <title>30 novel species of actinomycetes from the DSMZ collection.</title>
        <authorList>
            <person name="Nouioui I."/>
        </authorList>
    </citation>
    <scope>NUCLEOTIDE SEQUENCE [LARGE SCALE GENOMIC DNA]</scope>
    <source>
        <strain evidence="5">DSM 45834</strain>
    </source>
</reference>
<keyword evidence="5" id="KW-1185">Reference proteome</keyword>
<evidence type="ECO:0000313" key="4">
    <source>
        <dbReference type="EMBL" id="MDT0354092.1"/>
    </source>
</evidence>
<feature type="non-terminal residue" evidence="4">
    <location>
        <position position="1"/>
    </location>
</feature>
<dbReference type="PANTHER" id="PTHR30298">
    <property type="entry name" value="H REPEAT-ASSOCIATED PREDICTED TRANSPOSASE"/>
    <property type="match status" value="1"/>
</dbReference>
<feature type="domain" description="H repeat-associated protein N-terminal" evidence="3">
    <location>
        <begin position="39"/>
        <end position="124"/>
    </location>
</feature>